<comment type="subcellular location">
    <subcellularLocation>
        <location evidence="1">Cell membrane</location>
        <topology evidence="1">Multi-pass membrane protein</topology>
    </subcellularLocation>
</comment>
<dbReference type="Proteomes" id="UP001431963">
    <property type="component" value="Unassembled WGS sequence"/>
</dbReference>
<dbReference type="InterPro" id="IPR051258">
    <property type="entry name" value="Diverse_Substrate_Transporter"/>
</dbReference>
<feature type="transmembrane region" description="Helical" evidence="6">
    <location>
        <begin position="180"/>
        <end position="199"/>
    </location>
</feature>
<evidence type="ECO:0000259" key="7">
    <source>
        <dbReference type="Pfam" id="PF00892"/>
    </source>
</evidence>
<evidence type="ECO:0000256" key="4">
    <source>
        <dbReference type="ARBA" id="ARBA00022989"/>
    </source>
</evidence>
<evidence type="ECO:0000313" key="8">
    <source>
        <dbReference type="EMBL" id="MEH7826695.1"/>
    </source>
</evidence>
<dbReference type="InterPro" id="IPR000620">
    <property type="entry name" value="EamA_dom"/>
</dbReference>
<feature type="transmembrane region" description="Helical" evidence="6">
    <location>
        <begin position="118"/>
        <end position="136"/>
    </location>
</feature>
<comment type="caution">
    <text evidence="8">The sequence shown here is derived from an EMBL/GenBank/DDBJ whole genome shotgun (WGS) entry which is preliminary data.</text>
</comment>
<evidence type="ECO:0000313" key="9">
    <source>
        <dbReference type="Proteomes" id="UP001431963"/>
    </source>
</evidence>
<evidence type="ECO:0000256" key="3">
    <source>
        <dbReference type="ARBA" id="ARBA00022692"/>
    </source>
</evidence>
<dbReference type="PANTHER" id="PTHR42920:SF5">
    <property type="entry name" value="EAMA DOMAIN-CONTAINING PROTEIN"/>
    <property type="match status" value="1"/>
</dbReference>
<name>A0ABU8BPR5_9RHOB</name>
<keyword evidence="9" id="KW-1185">Reference proteome</keyword>
<keyword evidence="2" id="KW-1003">Cell membrane</keyword>
<evidence type="ECO:0000256" key="1">
    <source>
        <dbReference type="ARBA" id="ARBA00004651"/>
    </source>
</evidence>
<evidence type="ECO:0000256" key="5">
    <source>
        <dbReference type="ARBA" id="ARBA00023136"/>
    </source>
</evidence>
<accession>A0ABU8BPR5</accession>
<dbReference type="EMBL" id="JBALHR010000001">
    <property type="protein sequence ID" value="MEH7826695.1"/>
    <property type="molecule type" value="Genomic_DNA"/>
</dbReference>
<keyword evidence="3 6" id="KW-0812">Transmembrane</keyword>
<dbReference type="Pfam" id="PF00892">
    <property type="entry name" value="EamA"/>
    <property type="match status" value="2"/>
</dbReference>
<feature type="transmembrane region" description="Helical" evidence="6">
    <location>
        <begin position="63"/>
        <end position="84"/>
    </location>
</feature>
<dbReference type="RefSeq" id="WP_335418156.1">
    <property type="nucleotide sequence ID" value="NZ_JBALHR010000001.1"/>
</dbReference>
<feature type="domain" description="EamA" evidence="7">
    <location>
        <begin position="146"/>
        <end position="283"/>
    </location>
</feature>
<feature type="transmembrane region" description="Helical" evidence="6">
    <location>
        <begin position="142"/>
        <end position="160"/>
    </location>
</feature>
<protein>
    <submittedName>
        <fullName evidence="8">DMT family transporter</fullName>
    </submittedName>
</protein>
<reference evidence="8" key="1">
    <citation type="submission" date="2024-02" db="EMBL/GenBank/DDBJ databases">
        <title>Genome sequences of strain Gemmobacter sp. JM10B15.</title>
        <authorList>
            <person name="Zhang M."/>
        </authorList>
    </citation>
    <scope>NUCLEOTIDE SEQUENCE</scope>
    <source>
        <strain evidence="8">JM10B15</strain>
    </source>
</reference>
<dbReference type="PANTHER" id="PTHR42920">
    <property type="entry name" value="OS03G0707200 PROTEIN-RELATED"/>
    <property type="match status" value="1"/>
</dbReference>
<feature type="transmembrane region" description="Helical" evidence="6">
    <location>
        <begin position="246"/>
        <end position="262"/>
    </location>
</feature>
<feature type="transmembrane region" description="Helical" evidence="6">
    <location>
        <begin position="214"/>
        <end position="234"/>
    </location>
</feature>
<feature type="transmembrane region" description="Helical" evidence="6">
    <location>
        <begin position="31"/>
        <end position="51"/>
    </location>
</feature>
<keyword evidence="5 6" id="KW-0472">Membrane</keyword>
<keyword evidence="4 6" id="KW-1133">Transmembrane helix</keyword>
<sequence length="295" mass="30334">MKANLLCLSSMLVWAMGLPAANYLIGPVPPLPLTAARMALAAAVLLPLWWVIEGRRALTAAPWGRGIAIGWLMLGMAGVLLVIAQSRTDAVTVAVISASMPVLGIALECVLDGRRLTGRLVAGLVLSLTGGLLAYAEAMGSFRLGLGAAAAFGSILCYTLGSRLTITVLPGLTPLGRTTLTLAGAAIACIGVALVGHLADLPGVQWQALGPREALALAVFAILGLSLTQLLWIASVGHLGIGQASLHMNAAPFYVMIFLWLLGADWNWTQALGAAIVGAGVLIAQSAPRAQSQPV</sequence>
<evidence type="ECO:0000256" key="2">
    <source>
        <dbReference type="ARBA" id="ARBA00022475"/>
    </source>
</evidence>
<gene>
    <name evidence="8" type="ORF">V6590_00880</name>
</gene>
<evidence type="ECO:0000256" key="6">
    <source>
        <dbReference type="SAM" id="Phobius"/>
    </source>
</evidence>
<feature type="domain" description="EamA" evidence="7">
    <location>
        <begin position="2"/>
        <end position="134"/>
    </location>
</feature>
<organism evidence="8 9">
    <name type="scientific">Gemmobacter denitrificans</name>
    <dbReference type="NCBI Taxonomy" id="3123040"/>
    <lineage>
        <taxon>Bacteria</taxon>
        <taxon>Pseudomonadati</taxon>
        <taxon>Pseudomonadota</taxon>
        <taxon>Alphaproteobacteria</taxon>
        <taxon>Rhodobacterales</taxon>
        <taxon>Paracoccaceae</taxon>
        <taxon>Gemmobacter</taxon>
    </lineage>
</organism>
<dbReference type="InterPro" id="IPR037185">
    <property type="entry name" value="EmrE-like"/>
</dbReference>
<feature type="transmembrane region" description="Helical" evidence="6">
    <location>
        <begin position="90"/>
        <end position="111"/>
    </location>
</feature>
<dbReference type="SUPFAM" id="SSF103481">
    <property type="entry name" value="Multidrug resistance efflux transporter EmrE"/>
    <property type="match status" value="2"/>
</dbReference>
<proteinExistence type="predicted"/>